<keyword evidence="1" id="KW-0489">Methyltransferase</keyword>
<sequence>MASDGFVRDRSFRGFKVKSLSDCENEFGDFYCVICFGSQLKSVTDNIKSVAAKHKTFVPSVSVYGNGIANREFFERNKSRICNIYSLLADKKSKDAFFKFVNFEYSGDLDTLLSCESDKEEVFSDILRLRTKTKITLISVLITATQ</sequence>
<dbReference type="GO" id="GO:0032259">
    <property type="term" value="P:methylation"/>
    <property type="evidence" value="ECO:0007669"/>
    <property type="project" value="UniProtKB-KW"/>
</dbReference>
<gene>
    <name evidence="1" type="ORF">OBE_15317</name>
</gene>
<keyword evidence="1" id="KW-0808">Transferase</keyword>
<name>K1RY89_9ZZZZ</name>
<dbReference type="AlphaFoldDB" id="K1RY89"/>
<reference evidence="1" key="1">
    <citation type="journal article" date="2013" name="Environ. Microbiol.">
        <title>Microbiota from the distal guts of lean and obese adolescents exhibit partial functional redundancy besides clear differences in community structure.</title>
        <authorList>
            <person name="Ferrer M."/>
            <person name="Ruiz A."/>
            <person name="Lanza F."/>
            <person name="Haange S.B."/>
            <person name="Oberbach A."/>
            <person name="Till H."/>
            <person name="Bargiela R."/>
            <person name="Campoy C."/>
            <person name="Segura M.T."/>
            <person name="Richter M."/>
            <person name="von Bergen M."/>
            <person name="Seifert J."/>
            <person name="Suarez A."/>
        </authorList>
    </citation>
    <scope>NUCLEOTIDE SEQUENCE</scope>
</reference>
<accession>K1RY89</accession>
<evidence type="ECO:0000313" key="1">
    <source>
        <dbReference type="EMBL" id="EKC48184.1"/>
    </source>
</evidence>
<comment type="caution">
    <text evidence="1">The sequence shown here is derived from an EMBL/GenBank/DDBJ whole genome shotgun (WGS) entry which is preliminary data.</text>
</comment>
<dbReference type="GO" id="GO:0008168">
    <property type="term" value="F:methyltransferase activity"/>
    <property type="evidence" value="ECO:0007669"/>
    <property type="project" value="UniProtKB-KW"/>
</dbReference>
<proteinExistence type="predicted"/>
<protein>
    <submittedName>
        <fullName evidence="1">Methyltransferase, FkbM family</fullName>
    </submittedName>
</protein>
<organism evidence="1">
    <name type="scientific">human gut metagenome</name>
    <dbReference type="NCBI Taxonomy" id="408170"/>
    <lineage>
        <taxon>unclassified sequences</taxon>
        <taxon>metagenomes</taxon>
        <taxon>organismal metagenomes</taxon>
    </lineage>
</organism>
<dbReference type="EMBL" id="AJWZ01010531">
    <property type="protein sequence ID" value="EKC48184.1"/>
    <property type="molecule type" value="Genomic_DNA"/>
</dbReference>